<gene>
    <name evidence="2" type="ORF">PoB_006200300</name>
</gene>
<evidence type="ECO:0000313" key="2">
    <source>
        <dbReference type="EMBL" id="GFO35498.1"/>
    </source>
</evidence>
<dbReference type="AlphaFoldDB" id="A0AAV4CUH7"/>
<dbReference type="EMBL" id="BLXT01006999">
    <property type="protein sequence ID" value="GFO35498.1"/>
    <property type="molecule type" value="Genomic_DNA"/>
</dbReference>
<sequence length="248" mass="27997">MTRRLNVRKAGDQVTYREIIPRGWKVREKLTSLQVERKGADLNKKISAAWILFKKKHLNAGPGPLTRLLPITHTWILYATACSWPLFSSQHACRQQGDLRLSGTPSGQGTGGGARTRYRRIPADIKADSLTTVSPTPLNGSRECSVFACLYVALTDLYPNRFLVINCFVKVKAKFINHIKLCSTAWQFKYHKPEYPYYCFLHMADIMEELGLARSIEVRQREERLAETTPGVGKESRVSASQTSATSH</sequence>
<feature type="region of interest" description="Disordered" evidence="1">
    <location>
        <begin position="224"/>
        <end position="248"/>
    </location>
</feature>
<evidence type="ECO:0000256" key="1">
    <source>
        <dbReference type="SAM" id="MobiDB-lite"/>
    </source>
</evidence>
<reference evidence="2 3" key="1">
    <citation type="journal article" date="2021" name="Elife">
        <title>Chloroplast acquisition without the gene transfer in kleptoplastic sea slugs, Plakobranchus ocellatus.</title>
        <authorList>
            <person name="Maeda T."/>
            <person name="Takahashi S."/>
            <person name="Yoshida T."/>
            <person name="Shimamura S."/>
            <person name="Takaki Y."/>
            <person name="Nagai Y."/>
            <person name="Toyoda A."/>
            <person name="Suzuki Y."/>
            <person name="Arimoto A."/>
            <person name="Ishii H."/>
            <person name="Satoh N."/>
            <person name="Nishiyama T."/>
            <person name="Hasebe M."/>
            <person name="Maruyama T."/>
            <person name="Minagawa J."/>
            <person name="Obokata J."/>
            <person name="Shigenobu S."/>
        </authorList>
    </citation>
    <scope>NUCLEOTIDE SEQUENCE [LARGE SCALE GENOMIC DNA]</scope>
</reference>
<comment type="caution">
    <text evidence="2">The sequence shown here is derived from an EMBL/GenBank/DDBJ whole genome shotgun (WGS) entry which is preliminary data.</text>
</comment>
<proteinExistence type="predicted"/>
<keyword evidence="3" id="KW-1185">Reference proteome</keyword>
<name>A0AAV4CUH7_9GAST</name>
<accession>A0AAV4CUH7</accession>
<feature type="compositionally biased region" description="Polar residues" evidence="1">
    <location>
        <begin position="238"/>
        <end position="248"/>
    </location>
</feature>
<organism evidence="2 3">
    <name type="scientific">Plakobranchus ocellatus</name>
    <dbReference type="NCBI Taxonomy" id="259542"/>
    <lineage>
        <taxon>Eukaryota</taxon>
        <taxon>Metazoa</taxon>
        <taxon>Spiralia</taxon>
        <taxon>Lophotrochozoa</taxon>
        <taxon>Mollusca</taxon>
        <taxon>Gastropoda</taxon>
        <taxon>Heterobranchia</taxon>
        <taxon>Euthyneura</taxon>
        <taxon>Panpulmonata</taxon>
        <taxon>Sacoglossa</taxon>
        <taxon>Placobranchoidea</taxon>
        <taxon>Plakobranchidae</taxon>
        <taxon>Plakobranchus</taxon>
    </lineage>
</organism>
<protein>
    <submittedName>
        <fullName evidence="2">Uncharacterized protein</fullName>
    </submittedName>
</protein>
<evidence type="ECO:0000313" key="3">
    <source>
        <dbReference type="Proteomes" id="UP000735302"/>
    </source>
</evidence>
<dbReference type="Proteomes" id="UP000735302">
    <property type="component" value="Unassembled WGS sequence"/>
</dbReference>